<sequence>MPQIPQDTILQTLRNEIDSIDSEIFDALQKRMALVAQVGAHKTKQGGAIYRPEREREIIERLSQRESKYLNERAIEAIYQEIFAISRNLELPEKVAFLGPVGSYTHQAAEERFGAMSKYIPLNTISAVFESLAYKRVKYGVIPLENNTNGMVGESIDFLAYYDFKIIAEIILPIHHSFLSSCEHLSEVKKIFSKDIAFGQCQKFLHAHNLHHIEQIPTDSTARAVQLAASNPQSAAIGSKIAGKLYNLPLMFEHIEDSQNNKTRFVIVSDFANAPSGKDKTSLFVNLKNDDQVGTLFRLLGDFEKEGINLTKIDSRPIRSNESFKTGFFIDCEGHYLDKPLQRLFAKRSDEIKWLGSYIFTDIKK</sequence>
<dbReference type="UniPathway" id="UPA00121">
    <property type="reaction ID" value="UER00345"/>
</dbReference>
<dbReference type="InterPro" id="IPR001086">
    <property type="entry name" value="Preph_deHydtase"/>
</dbReference>
<accession>Q7VG16</accession>
<dbReference type="HOGENOM" id="CLU_035008_1_0_7"/>
<dbReference type="InterPro" id="IPR018528">
    <property type="entry name" value="Preph_deHydtase_CS"/>
</dbReference>
<evidence type="ECO:0000256" key="9">
    <source>
        <dbReference type="ARBA" id="ARBA00022490"/>
    </source>
</evidence>
<dbReference type="EMBL" id="AE017125">
    <property type="protein sequence ID" value="AAP78105.1"/>
    <property type="molecule type" value="Genomic_DNA"/>
</dbReference>
<keyword evidence="15" id="KW-0511">Multifunctional enzyme</keyword>
<dbReference type="Gene3D" id="1.20.59.10">
    <property type="entry name" value="Chorismate mutase"/>
    <property type="match status" value="1"/>
</dbReference>
<dbReference type="GO" id="GO:0004106">
    <property type="term" value="F:chorismate mutase activity"/>
    <property type="evidence" value="ECO:0007669"/>
    <property type="project" value="UniProtKB-EC"/>
</dbReference>
<dbReference type="InterPro" id="IPR002912">
    <property type="entry name" value="ACT_dom"/>
</dbReference>
<keyword evidence="10" id="KW-0028">Amino-acid biosynthesis</keyword>
<evidence type="ECO:0000256" key="4">
    <source>
        <dbReference type="ARBA" id="ARBA00004741"/>
    </source>
</evidence>
<dbReference type="OrthoDB" id="9802281at2"/>
<dbReference type="PROSITE" id="PS00857">
    <property type="entry name" value="PREPHENATE_DEHYDR_1"/>
    <property type="match status" value="1"/>
</dbReference>
<evidence type="ECO:0000256" key="15">
    <source>
        <dbReference type="ARBA" id="ARBA00023268"/>
    </source>
</evidence>
<keyword evidence="24" id="KW-1185">Reference proteome</keyword>
<evidence type="ECO:0000259" key="22">
    <source>
        <dbReference type="PROSITE" id="PS51671"/>
    </source>
</evidence>
<dbReference type="NCBIfam" id="TIGR01807">
    <property type="entry name" value="CM_P2"/>
    <property type="match status" value="1"/>
</dbReference>
<dbReference type="KEGG" id="hhe:HH_1508"/>
<evidence type="ECO:0000256" key="11">
    <source>
        <dbReference type="ARBA" id="ARBA00023141"/>
    </source>
</evidence>
<dbReference type="InterPro" id="IPR010957">
    <property type="entry name" value="G/b/e-P-prot_chorismate_mutase"/>
</dbReference>
<evidence type="ECO:0000256" key="5">
    <source>
        <dbReference type="ARBA" id="ARBA00004817"/>
    </source>
</evidence>
<dbReference type="PANTHER" id="PTHR21022:SF19">
    <property type="entry name" value="PREPHENATE DEHYDRATASE-RELATED"/>
    <property type="match status" value="1"/>
</dbReference>
<evidence type="ECO:0000256" key="2">
    <source>
        <dbReference type="ARBA" id="ARBA00002364"/>
    </source>
</evidence>
<dbReference type="STRING" id="235279.HH_1508"/>
<feature type="domain" description="Prephenate dehydratase" evidence="21">
    <location>
        <begin position="94"/>
        <end position="270"/>
    </location>
</feature>
<name>Q7VG16_HELHP</name>
<dbReference type="EC" id="5.4.99.5" evidence="6"/>
<comment type="subcellular location">
    <subcellularLocation>
        <location evidence="3">Cytoplasm</location>
    </subcellularLocation>
</comment>
<dbReference type="GO" id="GO:0046417">
    <property type="term" value="P:chorismate metabolic process"/>
    <property type="evidence" value="ECO:0007669"/>
    <property type="project" value="InterPro"/>
</dbReference>
<dbReference type="AlphaFoldDB" id="Q7VG16"/>
<dbReference type="Proteomes" id="UP000002495">
    <property type="component" value="Chromosome"/>
</dbReference>
<comment type="function">
    <text evidence="2">Catalyzes the Claisen rearrangement of chorismate to prephenate and the decarboxylation/dehydration of prephenate to phenylpyruvate.</text>
</comment>
<dbReference type="InterPro" id="IPR008242">
    <property type="entry name" value="Chor_mutase/pphenate_deHydtase"/>
</dbReference>
<organism evidence="23 24">
    <name type="scientific">Helicobacter hepaticus (strain ATCC 51449 / 3B1)</name>
    <dbReference type="NCBI Taxonomy" id="235279"/>
    <lineage>
        <taxon>Bacteria</taxon>
        <taxon>Pseudomonadati</taxon>
        <taxon>Campylobacterota</taxon>
        <taxon>Epsilonproteobacteria</taxon>
        <taxon>Campylobacterales</taxon>
        <taxon>Helicobacteraceae</taxon>
        <taxon>Helicobacter</taxon>
    </lineage>
</organism>
<dbReference type="SUPFAM" id="SSF48600">
    <property type="entry name" value="Chorismate mutase II"/>
    <property type="match status" value="1"/>
</dbReference>
<keyword evidence="13" id="KW-0413">Isomerase</keyword>
<evidence type="ECO:0000256" key="8">
    <source>
        <dbReference type="ARBA" id="ARBA00014401"/>
    </source>
</evidence>
<dbReference type="PROSITE" id="PS51671">
    <property type="entry name" value="ACT"/>
    <property type="match status" value="1"/>
</dbReference>
<dbReference type="InterPro" id="IPR036979">
    <property type="entry name" value="CM_dom_sf"/>
</dbReference>
<dbReference type="Gene3D" id="3.30.70.260">
    <property type="match status" value="1"/>
</dbReference>
<evidence type="ECO:0000256" key="12">
    <source>
        <dbReference type="ARBA" id="ARBA00023222"/>
    </source>
</evidence>
<protein>
    <recommendedName>
        <fullName evidence="8">Bifunctional chorismate mutase/prephenate dehydratase</fullName>
        <ecNumber evidence="7">4.2.1.51</ecNumber>
        <ecNumber evidence="6">5.4.99.5</ecNumber>
    </recommendedName>
    <alternativeName>
        <fullName evidence="17">Chorismate mutase-prephenate dehydratase</fullName>
    </alternativeName>
    <alternativeName>
        <fullName evidence="16">p-protein</fullName>
    </alternativeName>
</protein>
<evidence type="ECO:0000256" key="16">
    <source>
        <dbReference type="ARBA" id="ARBA00031175"/>
    </source>
</evidence>
<evidence type="ECO:0000256" key="17">
    <source>
        <dbReference type="ARBA" id="ARBA00031520"/>
    </source>
</evidence>
<gene>
    <name evidence="23" type="primary">pheA</name>
    <name evidence="23" type="ordered locus">HH_1508</name>
</gene>
<proteinExistence type="predicted"/>
<dbReference type="Pfam" id="PF01817">
    <property type="entry name" value="CM_2"/>
    <property type="match status" value="1"/>
</dbReference>
<evidence type="ECO:0000259" key="20">
    <source>
        <dbReference type="PROSITE" id="PS51168"/>
    </source>
</evidence>
<dbReference type="GO" id="GO:0005737">
    <property type="term" value="C:cytoplasm"/>
    <property type="evidence" value="ECO:0007669"/>
    <property type="project" value="UniProtKB-SubCell"/>
</dbReference>
<dbReference type="RefSeq" id="WP_011116348.1">
    <property type="nucleotide sequence ID" value="NC_004917.1"/>
</dbReference>
<comment type="pathway">
    <text evidence="5">Metabolic intermediate biosynthesis; prephenate biosynthesis; prephenate from chorismate: step 1/1.</text>
</comment>
<reference evidence="23 24" key="1">
    <citation type="journal article" date="2003" name="Proc. Natl. Acad. Sci. U.S.A.">
        <title>The complete genome sequence of the carcinogenic bacterium Helicobacter hepaticus.</title>
        <authorList>
            <person name="Suerbaum S."/>
            <person name="Josenhans C."/>
            <person name="Sterzenbach T."/>
            <person name="Drescher B."/>
            <person name="Brandt P."/>
            <person name="Bell M."/>
            <person name="Droege M."/>
            <person name="Fartmann B."/>
            <person name="Fischer H.-P."/>
            <person name="Ge Z."/>
            <person name="Hoerster A."/>
            <person name="Holland R."/>
            <person name="Klein K."/>
            <person name="Koenig J."/>
            <person name="Macko L."/>
            <person name="Mendz G.L."/>
            <person name="Nyakatura G."/>
            <person name="Schauer D.B."/>
            <person name="Shen Z."/>
            <person name="Weber J."/>
            <person name="Frosch M."/>
            <person name="Fox J.G."/>
        </authorList>
    </citation>
    <scope>NUCLEOTIDE SEQUENCE [LARGE SCALE GENOMIC DNA]</scope>
    <source>
        <strain evidence="24">ATCC 51449 / 3B1</strain>
    </source>
</reference>
<dbReference type="InterPro" id="IPR036263">
    <property type="entry name" value="Chorismate_II_sf"/>
</dbReference>
<dbReference type="PIRSF" id="PIRSF001500">
    <property type="entry name" value="Chor_mut_pdt_Ppr"/>
    <property type="match status" value="1"/>
</dbReference>
<feature type="domain" description="ACT" evidence="22">
    <location>
        <begin position="284"/>
        <end position="365"/>
    </location>
</feature>
<dbReference type="SUPFAM" id="SSF53850">
    <property type="entry name" value="Periplasmic binding protein-like II"/>
    <property type="match status" value="1"/>
</dbReference>
<evidence type="ECO:0000313" key="23">
    <source>
        <dbReference type="EMBL" id="AAP78105.1"/>
    </source>
</evidence>
<evidence type="ECO:0000313" key="24">
    <source>
        <dbReference type="Proteomes" id="UP000002495"/>
    </source>
</evidence>
<dbReference type="GO" id="GO:0004664">
    <property type="term" value="F:prephenate dehydratase activity"/>
    <property type="evidence" value="ECO:0007669"/>
    <property type="project" value="UniProtKB-EC"/>
</dbReference>
<comment type="catalytic activity">
    <reaction evidence="1">
        <text>chorismate = prephenate</text>
        <dbReference type="Rhea" id="RHEA:13897"/>
        <dbReference type="ChEBI" id="CHEBI:29748"/>
        <dbReference type="ChEBI" id="CHEBI:29934"/>
        <dbReference type="EC" id="5.4.99.5"/>
    </reaction>
</comment>
<keyword evidence="9" id="KW-0963">Cytoplasm</keyword>
<comment type="catalytic activity">
    <reaction evidence="18">
        <text>prephenate + H(+) = 3-phenylpyruvate + CO2 + H2O</text>
        <dbReference type="Rhea" id="RHEA:21648"/>
        <dbReference type="ChEBI" id="CHEBI:15377"/>
        <dbReference type="ChEBI" id="CHEBI:15378"/>
        <dbReference type="ChEBI" id="CHEBI:16526"/>
        <dbReference type="ChEBI" id="CHEBI:18005"/>
        <dbReference type="ChEBI" id="CHEBI:29934"/>
        <dbReference type="EC" id="4.2.1.51"/>
    </reaction>
</comment>
<dbReference type="UniPathway" id="UPA00120">
    <property type="reaction ID" value="UER00203"/>
</dbReference>
<dbReference type="SUPFAM" id="SSF55021">
    <property type="entry name" value="ACT-like"/>
    <property type="match status" value="1"/>
</dbReference>
<dbReference type="InterPro" id="IPR002701">
    <property type="entry name" value="CM_II_prokaryot"/>
</dbReference>
<evidence type="ECO:0000259" key="21">
    <source>
        <dbReference type="PROSITE" id="PS51171"/>
    </source>
</evidence>
<comment type="pathway">
    <text evidence="4">Amino-acid biosynthesis; L-phenylalanine biosynthesis; phenylpyruvate from prephenate: step 1/1.</text>
</comment>
<evidence type="ECO:0000256" key="6">
    <source>
        <dbReference type="ARBA" id="ARBA00012404"/>
    </source>
</evidence>
<dbReference type="eggNOG" id="COG0077">
    <property type="taxonomic scope" value="Bacteria"/>
</dbReference>
<dbReference type="PROSITE" id="PS51168">
    <property type="entry name" value="CHORISMATE_MUT_2"/>
    <property type="match status" value="1"/>
</dbReference>
<keyword evidence="11" id="KW-0057">Aromatic amino acid biosynthesis</keyword>
<feature type="site" description="Essential for prephenate dehydratase activity" evidence="19">
    <location>
        <position position="263"/>
    </location>
</feature>
<evidence type="ECO:0000256" key="1">
    <source>
        <dbReference type="ARBA" id="ARBA00000824"/>
    </source>
</evidence>
<evidence type="ECO:0000256" key="14">
    <source>
        <dbReference type="ARBA" id="ARBA00023239"/>
    </source>
</evidence>
<dbReference type="eggNOG" id="COG1605">
    <property type="taxonomic scope" value="Bacteria"/>
</dbReference>
<dbReference type="GO" id="GO:0009094">
    <property type="term" value="P:L-phenylalanine biosynthetic process"/>
    <property type="evidence" value="ECO:0007669"/>
    <property type="project" value="UniProtKB-UniPathway"/>
</dbReference>
<keyword evidence="12" id="KW-0584">Phenylalanine biosynthesis</keyword>
<keyword evidence="14 23" id="KW-0456">Lyase</keyword>
<evidence type="ECO:0000256" key="10">
    <source>
        <dbReference type="ARBA" id="ARBA00022605"/>
    </source>
</evidence>
<evidence type="ECO:0000256" key="3">
    <source>
        <dbReference type="ARBA" id="ARBA00004496"/>
    </source>
</evidence>
<evidence type="ECO:0000256" key="19">
    <source>
        <dbReference type="PIRSR" id="PIRSR001500-2"/>
    </source>
</evidence>
<dbReference type="CDD" id="cd13630">
    <property type="entry name" value="PBP2_PDT_1"/>
    <property type="match status" value="1"/>
</dbReference>
<feature type="domain" description="Chorismate mutase" evidence="20">
    <location>
        <begin position="4"/>
        <end position="94"/>
    </location>
</feature>
<dbReference type="CDD" id="cd04905">
    <property type="entry name" value="ACT_CM-PDT"/>
    <property type="match status" value="1"/>
</dbReference>
<dbReference type="EC" id="4.2.1.51" evidence="7"/>
<dbReference type="SMART" id="SM00830">
    <property type="entry name" value="CM_2"/>
    <property type="match status" value="1"/>
</dbReference>
<dbReference type="Pfam" id="PF00800">
    <property type="entry name" value="PDT"/>
    <property type="match status" value="1"/>
</dbReference>
<evidence type="ECO:0000256" key="18">
    <source>
        <dbReference type="ARBA" id="ARBA00047848"/>
    </source>
</evidence>
<dbReference type="PANTHER" id="PTHR21022">
    <property type="entry name" value="PREPHENATE DEHYDRATASE P PROTEIN"/>
    <property type="match status" value="1"/>
</dbReference>
<evidence type="ECO:0000256" key="13">
    <source>
        <dbReference type="ARBA" id="ARBA00023235"/>
    </source>
</evidence>
<dbReference type="Gene3D" id="3.40.190.10">
    <property type="entry name" value="Periplasmic binding protein-like II"/>
    <property type="match status" value="2"/>
</dbReference>
<dbReference type="InterPro" id="IPR045865">
    <property type="entry name" value="ACT-like_dom_sf"/>
</dbReference>
<evidence type="ECO:0000256" key="7">
    <source>
        <dbReference type="ARBA" id="ARBA00013147"/>
    </source>
</evidence>
<dbReference type="PROSITE" id="PS51171">
    <property type="entry name" value="PREPHENATE_DEHYDR_3"/>
    <property type="match status" value="1"/>
</dbReference>